<evidence type="ECO:0000313" key="3">
    <source>
        <dbReference type="EMBL" id="MFC3226934.1"/>
    </source>
</evidence>
<evidence type="ECO:0000256" key="1">
    <source>
        <dbReference type="SAM" id="MobiDB-lite"/>
    </source>
</evidence>
<protein>
    <submittedName>
        <fullName evidence="3">DUF6476 family protein</fullName>
    </submittedName>
</protein>
<accession>A0ABV7KXU2</accession>
<organism evidence="3 4">
    <name type="scientific">Marinibaculum pumilum</name>
    <dbReference type="NCBI Taxonomy" id="1766165"/>
    <lineage>
        <taxon>Bacteria</taxon>
        <taxon>Pseudomonadati</taxon>
        <taxon>Pseudomonadota</taxon>
        <taxon>Alphaproteobacteria</taxon>
        <taxon>Rhodospirillales</taxon>
        <taxon>Rhodospirillaceae</taxon>
        <taxon>Marinibaculum</taxon>
    </lineage>
</organism>
<feature type="region of interest" description="Disordered" evidence="1">
    <location>
        <begin position="1"/>
        <end position="27"/>
    </location>
</feature>
<gene>
    <name evidence="3" type="ORF">ACFOGJ_06825</name>
</gene>
<feature type="region of interest" description="Disordered" evidence="1">
    <location>
        <begin position="126"/>
        <end position="148"/>
    </location>
</feature>
<dbReference type="RefSeq" id="WP_379899087.1">
    <property type="nucleotide sequence ID" value="NZ_JBHRTR010000018.1"/>
</dbReference>
<keyword evidence="4" id="KW-1185">Reference proteome</keyword>
<dbReference type="Pfam" id="PF20082">
    <property type="entry name" value="DUF6476"/>
    <property type="match status" value="1"/>
</dbReference>
<feature type="transmembrane region" description="Helical" evidence="2">
    <location>
        <begin position="37"/>
        <end position="58"/>
    </location>
</feature>
<reference evidence="4" key="1">
    <citation type="journal article" date="2019" name="Int. J. Syst. Evol. Microbiol.">
        <title>The Global Catalogue of Microorganisms (GCM) 10K type strain sequencing project: providing services to taxonomists for standard genome sequencing and annotation.</title>
        <authorList>
            <consortium name="The Broad Institute Genomics Platform"/>
            <consortium name="The Broad Institute Genome Sequencing Center for Infectious Disease"/>
            <person name="Wu L."/>
            <person name="Ma J."/>
        </authorList>
    </citation>
    <scope>NUCLEOTIDE SEQUENCE [LARGE SCALE GENOMIC DNA]</scope>
    <source>
        <strain evidence="4">KCTC 42964</strain>
    </source>
</reference>
<evidence type="ECO:0000256" key="2">
    <source>
        <dbReference type="SAM" id="Phobius"/>
    </source>
</evidence>
<evidence type="ECO:0000313" key="4">
    <source>
        <dbReference type="Proteomes" id="UP001595528"/>
    </source>
</evidence>
<keyword evidence="2" id="KW-1133">Transmembrane helix</keyword>
<sequence length="148" mass="15005">MTRDKATDGTAGGGRSDGSDAEEDQDEGGPNLALLKWIVIGLGVLIVIGLGVVVVTVANRMGGSSATATDPVRLPAAFGRAAIQAGPETEIVDANAGGDVILLTLRAPGRPDSVVVLDAATGQERGRLELERRLPEGAAPASTQDPAR</sequence>
<keyword evidence="2" id="KW-0812">Transmembrane</keyword>
<keyword evidence="2" id="KW-0472">Membrane</keyword>
<name>A0ABV7KXU2_9PROT</name>
<dbReference type="InterPro" id="IPR045519">
    <property type="entry name" value="DUF6476"/>
</dbReference>
<comment type="caution">
    <text evidence="3">The sequence shown here is derived from an EMBL/GenBank/DDBJ whole genome shotgun (WGS) entry which is preliminary data.</text>
</comment>
<dbReference type="Proteomes" id="UP001595528">
    <property type="component" value="Unassembled WGS sequence"/>
</dbReference>
<proteinExistence type="predicted"/>
<dbReference type="EMBL" id="JBHRTR010000018">
    <property type="protein sequence ID" value="MFC3226934.1"/>
    <property type="molecule type" value="Genomic_DNA"/>
</dbReference>
<feature type="compositionally biased region" description="Basic and acidic residues" evidence="1">
    <location>
        <begin position="126"/>
        <end position="135"/>
    </location>
</feature>